<feature type="domain" description="Transglycosylase SLT" evidence="2">
    <location>
        <begin position="55"/>
        <end position="151"/>
    </location>
</feature>
<name>A0ABZ2YAC1_9BACT</name>
<evidence type="ECO:0000313" key="3">
    <source>
        <dbReference type="EMBL" id="WZL75938.1"/>
    </source>
</evidence>
<keyword evidence="4" id="KW-1185">Reference proteome</keyword>
<dbReference type="PANTHER" id="PTHR37423">
    <property type="entry name" value="SOLUBLE LYTIC MUREIN TRANSGLYCOSYLASE-RELATED"/>
    <property type="match status" value="1"/>
</dbReference>
<dbReference type="EC" id="4.2.2.n1" evidence="3"/>
<evidence type="ECO:0000256" key="1">
    <source>
        <dbReference type="ARBA" id="ARBA00007734"/>
    </source>
</evidence>
<dbReference type="PANTHER" id="PTHR37423:SF2">
    <property type="entry name" value="MEMBRANE-BOUND LYTIC MUREIN TRANSGLYCOSYLASE C"/>
    <property type="match status" value="1"/>
</dbReference>
<sequence length="169" mass="18798">MQPASLSRVLDRVNEIENLLSRVRSSSGTPLTSHREGRVSSKNLEEGSSFEAILREYADKYRIDVNLLKKLVQVESDGNPNAVSPKGAMGLMQLMPQTCKMLGVQDPFDVRENIAAGTRYLRSLLDRFGSLELALAAYNAGPSRVEAYQGVPPFEETRTFLRKILGGYY</sequence>
<accession>A0ABZ2YAC1</accession>
<comment type="similarity">
    <text evidence="1">Belongs to the transglycosylase Slt family.</text>
</comment>
<protein>
    <submittedName>
        <fullName evidence="3">Lytic transglycosylase domain-containing protein</fullName>
        <ecNumber evidence="3">4.2.2.n1</ecNumber>
    </submittedName>
</protein>
<dbReference type="InterPro" id="IPR008258">
    <property type="entry name" value="Transglycosylase_SLT_dom_1"/>
</dbReference>
<keyword evidence="3" id="KW-0456">Lyase</keyword>
<organism evidence="3 4">
    <name type="scientific">Thermatribacter velox</name>
    <dbReference type="NCBI Taxonomy" id="3039681"/>
    <lineage>
        <taxon>Bacteria</taxon>
        <taxon>Pseudomonadati</taxon>
        <taxon>Atribacterota</taxon>
        <taxon>Atribacteria</taxon>
        <taxon>Atribacterales</taxon>
        <taxon>Thermatribacteraceae</taxon>
        <taxon>Thermatribacter</taxon>
    </lineage>
</organism>
<dbReference type="GO" id="GO:0016829">
    <property type="term" value="F:lyase activity"/>
    <property type="evidence" value="ECO:0007669"/>
    <property type="project" value="UniProtKB-KW"/>
</dbReference>
<dbReference type="Pfam" id="PF01464">
    <property type="entry name" value="SLT"/>
    <property type="match status" value="1"/>
</dbReference>
<dbReference type="SUPFAM" id="SSF53955">
    <property type="entry name" value="Lysozyme-like"/>
    <property type="match status" value="1"/>
</dbReference>
<dbReference type="Gene3D" id="1.10.530.10">
    <property type="match status" value="1"/>
</dbReference>
<dbReference type="Proteomes" id="UP001461341">
    <property type="component" value="Chromosome"/>
</dbReference>
<dbReference type="InterPro" id="IPR023346">
    <property type="entry name" value="Lysozyme-like_dom_sf"/>
</dbReference>
<proteinExistence type="inferred from homology"/>
<dbReference type="EMBL" id="CP121689">
    <property type="protein sequence ID" value="WZL75938.1"/>
    <property type="molecule type" value="Genomic_DNA"/>
</dbReference>
<dbReference type="RefSeq" id="WP_369018091.1">
    <property type="nucleotide sequence ID" value="NZ_CP121689.1"/>
</dbReference>
<dbReference type="CDD" id="cd00254">
    <property type="entry name" value="LT-like"/>
    <property type="match status" value="1"/>
</dbReference>
<gene>
    <name evidence="3" type="ORF">QBE54_10195</name>
</gene>
<evidence type="ECO:0000259" key="2">
    <source>
        <dbReference type="Pfam" id="PF01464"/>
    </source>
</evidence>
<reference evidence="3 4" key="1">
    <citation type="submission" date="2023-03" db="EMBL/GenBank/DDBJ databases">
        <title>Novel Species.</title>
        <authorList>
            <person name="Ma S."/>
        </authorList>
    </citation>
    <scope>NUCLEOTIDE SEQUENCE [LARGE SCALE GENOMIC DNA]</scope>
    <source>
        <strain evidence="3 4">B11</strain>
    </source>
</reference>
<evidence type="ECO:0000313" key="4">
    <source>
        <dbReference type="Proteomes" id="UP001461341"/>
    </source>
</evidence>